<dbReference type="GO" id="GO:0016747">
    <property type="term" value="F:acyltransferase activity, transferring groups other than amino-acyl groups"/>
    <property type="evidence" value="ECO:0007669"/>
    <property type="project" value="InterPro"/>
</dbReference>
<evidence type="ECO:0000259" key="1">
    <source>
        <dbReference type="PROSITE" id="PS51186"/>
    </source>
</evidence>
<dbReference type="OrthoDB" id="9798081at2"/>
<reference evidence="3" key="1">
    <citation type="submission" date="2019-07" db="EMBL/GenBank/DDBJ databases">
        <title>Shewanella sp. YLB-08 draft genomic sequence.</title>
        <authorList>
            <person name="Yu L."/>
        </authorList>
    </citation>
    <scope>NUCLEOTIDE SEQUENCE [LARGE SCALE GENOMIC DNA]</scope>
    <source>
        <strain evidence="3">JCM 20706</strain>
    </source>
</reference>
<dbReference type="InterPro" id="IPR051531">
    <property type="entry name" value="N-acetyltransferase"/>
</dbReference>
<dbReference type="PANTHER" id="PTHR43792:SF1">
    <property type="entry name" value="N-ACETYLTRANSFERASE DOMAIN-CONTAINING PROTEIN"/>
    <property type="match status" value="1"/>
</dbReference>
<name>A0A553JK77_SHEHA</name>
<dbReference type="Pfam" id="PF13302">
    <property type="entry name" value="Acetyltransf_3"/>
    <property type="match status" value="1"/>
</dbReference>
<gene>
    <name evidence="2" type="ORF">FN961_18795</name>
</gene>
<dbReference type="Gene3D" id="3.40.630.30">
    <property type="match status" value="1"/>
</dbReference>
<keyword evidence="3" id="KW-1185">Reference proteome</keyword>
<dbReference type="RefSeq" id="WP_144041713.1">
    <property type="nucleotide sequence ID" value="NZ_BMPL01000024.1"/>
</dbReference>
<proteinExistence type="predicted"/>
<sequence length="168" mass="19107">MIVLETNRLRLRYLTLKDAYFILDILNTPGFLDNIGDRGVRDQYQAEKYIIEGPLASYHEHGFGLYLVELISTGEPIGLSGLVKRANLLLPDVGYAFLPDFWGKGYAVESAKGVLDYARELKMLELMGIVSLGNDASIKVLEKLGMQFYCRQKWDDDSDILLYKLMMD</sequence>
<evidence type="ECO:0000313" key="2">
    <source>
        <dbReference type="EMBL" id="TRY12862.1"/>
    </source>
</evidence>
<dbReference type="AlphaFoldDB" id="A0A553JK77"/>
<organism evidence="2 3">
    <name type="scientific">Shewanella hanedai</name>
    <name type="common">Alteromonas hanedai</name>
    <dbReference type="NCBI Taxonomy" id="25"/>
    <lineage>
        <taxon>Bacteria</taxon>
        <taxon>Pseudomonadati</taxon>
        <taxon>Pseudomonadota</taxon>
        <taxon>Gammaproteobacteria</taxon>
        <taxon>Alteromonadales</taxon>
        <taxon>Shewanellaceae</taxon>
        <taxon>Shewanella</taxon>
    </lineage>
</organism>
<dbReference type="PROSITE" id="PS51186">
    <property type="entry name" value="GNAT"/>
    <property type="match status" value="1"/>
</dbReference>
<protein>
    <submittedName>
        <fullName evidence="2">GNAT family N-acetyltransferase</fullName>
    </submittedName>
</protein>
<dbReference type="Proteomes" id="UP000318126">
    <property type="component" value="Unassembled WGS sequence"/>
</dbReference>
<evidence type="ECO:0000313" key="3">
    <source>
        <dbReference type="Proteomes" id="UP000318126"/>
    </source>
</evidence>
<dbReference type="PANTHER" id="PTHR43792">
    <property type="entry name" value="GNAT FAMILY, PUTATIVE (AFU_ORTHOLOGUE AFUA_3G00765)-RELATED-RELATED"/>
    <property type="match status" value="1"/>
</dbReference>
<dbReference type="EMBL" id="VKGK01000026">
    <property type="protein sequence ID" value="TRY12862.1"/>
    <property type="molecule type" value="Genomic_DNA"/>
</dbReference>
<dbReference type="SUPFAM" id="SSF55729">
    <property type="entry name" value="Acyl-CoA N-acyltransferases (Nat)"/>
    <property type="match status" value="1"/>
</dbReference>
<dbReference type="InterPro" id="IPR000182">
    <property type="entry name" value="GNAT_dom"/>
</dbReference>
<dbReference type="InterPro" id="IPR016181">
    <property type="entry name" value="Acyl_CoA_acyltransferase"/>
</dbReference>
<keyword evidence="2" id="KW-0808">Transferase</keyword>
<feature type="domain" description="N-acetyltransferase" evidence="1">
    <location>
        <begin position="9"/>
        <end position="168"/>
    </location>
</feature>
<accession>A0A553JK77</accession>
<comment type="caution">
    <text evidence="2">The sequence shown here is derived from an EMBL/GenBank/DDBJ whole genome shotgun (WGS) entry which is preliminary data.</text>
</comment>